<gene>
    <name evidence="1" type="ORF">LHJ74_29715</name>
</gene>
<accession>A0ABT2K3K2</accession>
<dbReference type="EMBL" id="JAJAGO010000017">
    <property type="protein sequence ID" value="MCT2594039.1"/>
    <property type="molecule type" value="Genomic_DNA"/>
</dbReference>
<protein>
    <recommendedName>
        <fullName evidence="3">Secreted protein</fullName>
    </recommendedName>
</protein>
<evidence type="ECO:0000313" key="1">
    <source>
        <dbReference type="EMBL" id="MCT2594039.1"/>
    </source>
</evidence>
<evidence type="ECO:0000313" key="2">
    <source>
        <dbReference type="Proteomes" id="UP001156389"/>
    </source>
</evidence>
<dbReference type="Proteomes" id="UP001156389">
    <property type="component" value="Unassembled WGS sequence"/>
</dbReference>
<sequence length="187" mass="19735">MPLRVPPAPTPALRSVLEALGSPAAPGAGSARPELALPVHEISRDGQQQGPPHTRLTGWRFLLRDTGTGGQAGAAEAKLSAEGWTFAHFSAGPYVTSTRRALDQAEALPLTYQPRLLSVPELYTLTLWLHGDAEADPAEGFPEAADLLIPLAPAPPGIAAHQPHRMDALLPLLVHRLMATPLLGTVV</sequence>
<evidence type="ECO:0008006" key="3">
    <source>
        <dbReference type="Google" id="ProtNLM"/>
    </source>
</evidence>
<name>A0ABT2K3K2_9ACTN</name>
<organism evidence="1 2">
    <name type="scientific">Streptomyces gossypii</name>
    <dbReference type="NCBI Taxonomy" id="2883101"/>
    <lineage>
        <taxon>Bacteria</taxon>
        <taxon>Bacillati</taxon>
        <taxon>Actinomycetota</taxon>
        <taxon>Actinomycetes</taxon>
        <taxon>Kitasatosporales</taxon>
        <taxon>Streptomycetaceae</taxon>
        <taxon>Streptomyces</taxon>
    </lineage>
</organism>
<proteinExistence type="predicted"/>
<reference evidence="1 2" key="1">
    <citation type="submission" date="2021-10" db="EMBL/GenBank/DDBJ databases">
        <title>Streptomyces gossypii sp. nov., isolated from soil collected from cotton field.</title>
        <authorList>
            <person name="Ge X."/>
            <person name="Chen X."/>
            <person name="Liu W."/>
        </authorList>
    </citation>
    <scope>NUCLEOTIDE SEQUENCE [LARGE SCALE GENOMIC DNA]</scope>
    <source>
        <strain evidence="1 2">N2-109</strain>
    </source>
</reference>
<comment type="caution">
    <text evidence="1">The sequence shown here is derived from an EMBL/GenBank/DDBJ whole genome shotgun (WGS) entry which is preliminary data.</text>
</comment>
<keyword evidence="2" id="KW-1185">Reference proteome</keyword>
<dbReference type="RefSeq" id="WP_260221337.1">
    <property type="nucleotide sequence ID" value="NZ_JAJAGO010000017.1"/>
</dbReference>